<organism evidence="1 2">
    <name type="scientific">Persea americana</name>
    <name type="common">Avocado</name>
    <dbReference type="NCBI Taxonomy" id="3435"/>
    <lineage>
        <taxon>Eukaryota</taxon>
        <taxon>Viridiplantae</taxon>
        <taxon>Streptophyta</taxon>
        <taxon>Embryophyta</taxon>
        <taxon>Tracheophyta</taxon>
        <taxon>Spermatophyta</taxon>
        <taxon>Magnoliopsida</taxon>
        <taxon>Magnoliidae</taxon>
        <taxon>Laurales</taxon>
        <taxon>Lauraceae</taxon>
        <taxon>Persea</taxon>
    </lineage>
</organism>
<name>A0ACC2M2W5_PERAE</name>
<evidence type="ECO:0000313" key="2">
    <source>
        <dbReference type="Proteomes" id="UP001234297"/>
    </source>
</evidence>
<dbReference type="Proteomes" id="UP001234297">
    <property type="component" value="Chromosome 5"/>
</dbReference>
<gene>
    <name evidence="1" type="ORF">MRB53_016655</name>
</gene>
<reference evidence="1 2" key="1">
    <citation type="journal article" date="2022" name="Hortic Res">
        <title>A haplotype resolved chromosomal level avocado genome allows analysis of novel avocado genes.</title>
        <authorList>
            <person name="Nath O."/>
            <person name="Fletcher S.J."/>
            <person name="Hayward A."/>
            <person name="Shaw L.M."/>
            <person name="Masouleh A.K."/>
            <person name="Furtado A."/>
            <person name="Henry R.J."/>
            <person name="Mitter N."/>
        </authorList>
    </citation>
    <scope>NUCLEOTIDE SEQUENCE [LARGE SCALE GENOMIC DNA]</scope>
    <source>
        <strain evidence="2">cv. Hass</strain>
    </source>
</reference>
<proteinExistence type="predicted"/>
<comment type="caution">
    <text evidence="1">The sequence shown here is derived from an EMBL/GenBank/DDBJ whole genome shotgun (WGS) entry which is preliminary data.</text>
</comment>
<sequence length="185" mass="20247">MTVSRAIFSRTDPRFGFSKAVSSNFSYFAGVDFFFIDELLSNGPGHLHKAFQKVKSPPNPLIAPAPRPSKSLNEKGGKPFQSTTAPSSSSRFFFNKYKQSPPSPPVILDASASTKLAFQIPQSLPLPSPPNPLTKKGKNLFLPWFDGHLLPILISSSTPVFVPDLLHHESQGSRPQICPLFSGRL</sequence>
<dbReference type="EMBL" id="CM056813">
    <property type="protein sequence ID" value="KAJ8639961.1"/>
    <property type="molecule type" value="Genomic_DNA"/>
</dbReference>
<evidence type="ECO:0000313" key="1">
    <source>
        <dbReference type="EMBL" id="KAJ8639961.1"/>
    </source>
</evidence>
<protein>
    <submittedName>
        <fullName evidence="1">Uncharacterized protein</fullName>
    </submittedName>
</protein>
<accession>A0ACC2M2W5</accession>
<keyword evidence="2" id="KW-1185">Reference proteome</keyword>